<dbReference type="SUPFAM" id="SSF52743">
    <property type="entry name" value="Subtilisin-like"/>
    <property type="match status" value="1"/>
</dbReference>
<feature type="region of interest" description="Disordered" evidence="8">
    <location>
        <begin position="446"/>
        <end position="466"/>
    </location>
</feature>
<dbReference type="GO" id="GO:0006508">
    <property type="term" value="P:proteolysis"/>
    <property type="evidence" value="ECO:0007669"/>
    <property type="project" value="UniProtKB-KW"/>
</dbReference>
<proteinExistence type="predicted"/>
<accession>A0ABV6UGT7</accession>
<feature type="compositionally biased region" description="Polar residues" evidence="8">
    <location>
        <begin position="448"/>
        <end position="464"/>
    </location>
</feature>
<evidence type="ECO:0000256" key="1">
    <source>
        <dbReference type="ARBA" id="ARBA00001913"/>
    </source>
</evidence>
<dbReference type="CDD" id="cd04056">
    <property type="entry name" value="Peptidases_S53"/>
    <property type="match status" value="1"/>
</dbReference>
<evidence type="ECO:0000313" key="12">
    <source>
        <dbReference type="Proteomes" id="UP001592528"/>
    </source>
</evidence>
<keyword evidence="12" id="KW-1185">Reference proteome</keyword>
<sequence>MTIRVNAVRSGRIGKVALIAATTAAALLATTTAATAASAGAGGTAGTGAASASTTPKRVGTAARIPDGAVRTGAPAGSTAVTLSVGLEPRDPAALKSFVAAVSTKGNAQYHHYLAKGQFADTFGPTADTVAKVTAALKAEGLNPGRVSADGLSIPVSTTLSAAGKAFGTGFASYRLKDGSTGYANSAAPELAGNIAGYVSGIAGMDTLIRINARHSTPRTAASAASATSAARASTGSSAVRAQAGTTGPQLCTSAKSALSSIGSDGGGYYSAGNLATSYGMEHTSTSGSGITVGVMELEAFSSSDVAAYQSCYGTGAAVSTVKVDGGSKVAPDPDQNIGIESLLDIEDIVGLAPGASVIDYEGVDATVLNAKGVAVSNPNLSDADVEHVYRTMVTDDRAQVLSSSWGSCELDTSGALISAENYYFEEAAAQGQTVLVASGDDGASGCAQDTDSTNQYTASTDDPASQPFVTAVGGTDLIGKPASTRSTWNSEGGASGGGTSAVWSLPNGTALDYQSGFTGSGFSSTACKPHTGYTCRQVPDVSALADPHNGYALYFGGGWGTIGGTSGAAPTWAALTAIADAQTTCKANGPLGFVNPALYSAARTAYAADFSDITLGNNNIGHGGYSAATAAGYDLATGLGEPKAGALTTSLCAALAAPATGAGTYHAVTPTRLLDTRKSAIVPAYGMTGVQIEGNAGIPTSGVTSVVLNVTVTGTTSSGYLTAWGDGTTRPKTSNLNWVKGQTIANLVTVPVSGDGGVDFYTTGPTQVIADVQGYYTDDTSGLTLTTESPTRILDTRSAKGVSTRTAITNSTVSLAVDGANGIPSDAKAVVLNLTAVGTGGSGYLAAYAEGGSVPTVSNVDWSAAGTVIAGLAVVPVGADGRVSIKVVGSSHVLADVFGYYTADAGGSSFTVAGPSRLLASTAVAAGQHVALQVTGRVGIPSGIKAVVLNVTVLGSTAGGYLTAWADGATRPLASNLNWSNANPIPNQVIVPVGSDGKVDLYVSSKANVIADVFGYYM</sequence>
<reference evidence="11 12" key="1">
    <citation type="submission" date="2024-09" db="EMBL/GenBank/DDBJ databases">
        <authorList>
            <person name="Lee S.D."/>
        </authorList>
    </citation>
    <scope>NUCLEOTIDE SEQUENCE [LARGE SCALE GENOMIC DNA]</scope>
    <source>
        <strain evidence="11 12">N1-5</strain>
    </source>
</reference>
<gene>
    <name evidence="11" type="ORF">ACEZDJ_05180</name>
</gene>
<evidence type="ECO:0000256" key="5">
    <source>
        <dbReference type="ARBA" id="ARBA00022825"/>
    </source>
</evidence>
<organism evidence="11 12">
    <name type="scientific">Streptacidiphilus cavernicola</name>
    <dbReference type="NCBI Taxonomy" id="3342716"/>
    <lineage>
        <taxon>Bacteria</taxon>
        <taxon>Bacillati</taxon>
        <taxon>Actinomycetota</taxon>
        <taxon>Actinomycetes</taxon>
        <taxon>Kitasatosporales</taxon>
        <taxon>Streptomycetaceae</taxon>
        <taxon>Streptacidiphilus</taxon>
    </lineage>
</organism>
<dbReference type="SUPFAM" id="SSF54897">
    <property type="entry name" value="Protease propeptides/inhibitors"/>
    <property type="match status" value="1"/>
</dbReference>
<keyword evidence="5" id="KW-0720">Serine protease</keyword>
<keyword evidence="2 11" id="KW-0645">Protease</keyword>
<dbReference type="PANTHER" id="PTHR14218">
    <property type="entry name" value="PROTEASE S8 TRIPEPTIDYL PEPTIDASE I CLN2"/>
    <property type="match status" value="1"/>
</dbReference>
<dbReference type="InterPro" id="IPR030400">
    <property type="entry name" value="Sedolisin_dom"/>
</dbReference>
<evidence type="ECO:0000256" key="3">
    <source>
        <dbReference type="ARBA" id="ARBA00022723"/>
    </source>
</evidence>
<dbReference type="Proteomes" id="UP001592528">
    <property type="component" value="Unassembled WGS sequence"/>
</dbReference>
<dbReference type="GO" id="GO:0008233">
    <property type="term" value="F:peptidase activity"/>
    <property type="evidence" value="ECO:0007669"/>
    <property type="project" value="UniProtKB-KW"/>
</dbReference>
<evidence type="ECO:0000256" key="4">
    <source>
        <dbReference type="ARBA" id="ARBA00022801"/>
    </source>
</evidence>
<dbReference type="EMBL" id="JBHEZZ010000002">
    <property type="protein sequence ID" value="MFC1400675.1"/>
    <property type="molecule type" value="Genomic_DNA"/>
</dbReference>
<keyword evidence="3" id="KW-0479">Metal-binding</keyword>
<keyword evidence="6" id="KW-0106">Calcium</keyword>
<evidence type="ECO:0000259" key="10">
    <source>
        <dbReference type="PROSITE" id="PS51695"/>
    </source>
</evidence>
<evidence type="ECO:0000313" key="11">
    <source>
        <dbReference type="EMBL" id="MFC1400675.1"/>
    </source>
</evidence>
<protein>
    <submittedName>
        <fullName evidence="11">Protease pro-enzyme activation domain-containing protein</fullName>
    </submittedName>
</protein>
<comment type="cofactor">
    <cofactor evidence="1">
        <name>Ca(2+)</name>
        <dbReference type="ChEBI" id="CHEBI:29108"/>
    </cofactor>
</comment>
<keyword evidence="4" id="KW-0378">Hydrolase</keyword>
<name>A0ABV6UGT7_9ACTN</name>
<evidence type="ECO:0000256" key="9">
    <source>
        <dbReference type="SAM" id="SignalP"/>
    </source>
</evidence>
<feature type="domain" description="Peptidase S53" evidence="10">
    <location>
        <begin position="269"/>
        <end position="655"/>
    </location>
</feature>
<dbReference type="PANTHER" id="PTHR14218:SF15">
    <property type="entry name" value="TRIPEPTIDYL-PEPTIDASE 1"/>
    <property type="match status" value="1"/>
</dbReference>
<evidence type="ECO:0000256" key="2">
    <source>
        <dbReference type="ARBA" id="ARBA00022670"/>
    </source>
</evidence>
<dbReference type="InterPro" id="IPR015366">
    <property type="entry name" value="S53_propep"/>
</dbReference>
<keyword evidence="7" id="KW-0865">Zymogen</keyword>
<feature type="signal peptide" evidence="9">
    <location>
        <begin position="1"/>
        <end position="36"/>
    </location>
</feature>
<keyword evidence="9" id="KW-0732">Signal</keyword>
<dbReference type="Pfam" id="PF09286">
    <property type="entry name" value="Pro-kuma_activ"/>
    <property type="match status" value="1"/>
</dbReference>
<feature type="region of interest" description="Disordered" evidence="8">
    <location>
        <begin position="481"/>
        <end position="502"/>
    </location>
</feature>
<dbReference type="SMART" id="SM00944">
    <property type="entry name" value="Pro-kuma_activ"/>
    <property type="match status" value="1"/>
</dbReference>
<evidence type="ECO:0000256" key="6">
    <source>
        <dbReference type="ARBA" id="ARBA00022837"/>
    </source>
</evidence>
<dbReference type="RefSeq" id="WP_030253604.1">
    <property type="nucleotide sequence ID" value="NZ_JBHEZZ010000002.1"/>
</dbReference>
<evidence type="ECO:0000256" key="8">
    <source>
        <dbReference type="SAM" id="MobiDB-lite"/>
    </source>
</evidence>
<dbReference type="Gene3D" id="3.40.50.200">
    <property type="entry name" value="Peptidase S8/S53 domain"/>
    <property type="match status" value="1"/>
</dbReference>
<dbReference type="CDD" id="cd11377">
    <property type="entry name" value="Pro-peptidase_S53"/>
    <property type="match status" value="1"/>
</dbReference>
<feature type="region of interest" description="Disordered" evidence="8">
    <location>
        <begin position="38"/>
        <end position="59"/>
    </location>
</feature>
<dbReference type="InterPro" id="IPR050819">
    <property type="entry name" value="Tripeptidyl-peptidase_I"/>
</dbReference>
<evidence type="ECO:0000256" key="7">
    <source>
        <dbReference type="ARBA" id="ARBA00023145"/>
    </source>
</evidence>
<comment type="caution">
    <text evidence="11">The sequence shown here is derived from an EMBL/GenBank/DDBJ whole genome shotgun (WGS) entry which is preliminary data.</text>
</comment>
<dbReference type="PROSITE" id="PS51695">
    <property type="entry name" value="SEDOLISIN"/>
    <property type="match status" value="1"/>
</dbReference>
<feature type="chain" id="PRO_5047341658" evidence="9">
    <location>
        <begin position="37"/>
        <end position="1019"/>
    </location>
</feature>
<dbReference type="InterPro" id="IPR036852">
    <property type="entry name" value="Peptidase_S8/S53_dom_sf"/>
</dbReference>